<protein>
    <recommendedName>
        <fullName evidence="6 7">Large ribosomal subunit protein uL18</fullName>
    </recommendedName>
</protein>
<keyword evidence="5 7" id="KW-0687">Ribonucleoprotein</keyword>
<dbReference type="STRING" id="34097.SAMN02745150_00153"/>
<keyword evidence="2 7" id="KW-0699">rRNA-binding</keyword>
<dbReference type="InterPro" id="IPR005484">
    <property type="entry name" value="Ribosomal_uL18_bac/plant/anim"/>
</dbReference>
<accession>A0A1I1CZK5</accession>
<reference evidence="9" key="1">
    <citation type="submission" date="2016-10" db="EMBL/GenBank/DDBJ databases">
        <authorList>
            <person name="Varghese N."/>
            <person name="Submissions S."/>
        </authorList>
    </citation>
    <scope>NUCLEOTIDE SEQUENCE [LARGE SCALE GENOMIC DNA]</scope>
    <source>
        <strain evidence="9">ATCC 43811</strain>
    </source>
</reference>
<keyword evidence="3 7" id="KW-0694">RNA-binding</keyword>
<comment type="similarity">
    <text evidence="1 7">Belongs to the universal ribosomal protein uL18 family.</text>
</comment>
<evidence type="ECO:0000256" key="6">
    <source>
        <dbReference type="ARBA" id="ARBA00035197"/>
    </source>
</evidence>
<dbReference type="AlphaFoldDB" id="A0A1I1CZK5"/>
<evidence type="ECO:0000256" key="7">
    <source>
        <dbReference type="HAMAP-Rule" id="MF_01337"/>
    </source>
</evidence>
<dbReference type="PANTHER" id="PTHR12899">
    <property type="entry name" value="39S RIBOSOMAL PROTEIN L18, MITOCHONDRIAL"/>
    <property type="match status" value="1"/>
</dbReference>
<dbReference type="SUPFAM" id="SSF53137">
    <property type="entry name" value="Translational machinery components"/>
    <property type="match status" value="1"/>
</dbReference>
<dbReference type="GO" id="GO:1990904">
    <property type="term" value="C:ribonucleoprotein complex"/>
    <property type="evidence" value="ECO:0007669"/>
    <property type="project" value="UniProtKB-KW"/>
</dbReference>
<dbReference type="CDD" id="cd00432">
    <property type="entry name" value="Ribosomal_L18_L5e"/>
    <property type="match status" value="1"/>
</dbReference>
<keyword evidence="9" id="KW-1185">Reference proteome</keyword>
<evidence type="ECO:0000256" key="2">
    <source>
        <dbReference type="ARBA" id="ARBA00022730"/>
    </source>
</evidence>
<dbReference type="NCBIfam" id="TIGR00060">
    <property type="entry name" value="L18_bact"/>
    <property type="match status" value="1"/>
</dbReference>
<name>A0A1I1CZK5_BREAD</name>
<dbReference type="InterPro" id="IPR004389">
    <property type="entry name" value="Ribosomal_uL18_bac-type"/>
</dbReference>
<dbReference type="InterPro" id="IPR057268">
    <property type="entry name" value="Ribosomal_L18"/>
</dbReference>
<dbReference type="EMBL" id="FOKY01000001">
    <property type="protein sequence ID" value="SFB68189.1"/>
    <property type="molecule type" value="Genomic_DNA"/>
</dbReference>
<evidence type="ECO:0000313" key="9">
    <source>
        <dbReference type="Proteomes" id="UP000240042"/>
    </source>
</evidence>
<dbReference type="RefSeq" id="WP_200778544.1">
    <property type="nucleotide sequence ID" value="NZ_FOKY01000001.1"/>
</dbReference>
<dbReference type="PANTHER" id="PTHR12899:SF3">
    <property type="entry name" value="LARGE RIBOSOMAL SUBUNIT PROTEIN UL18M"/>
    <property type="match status" value="1"/>
</dbReference>
<proteinExistence type="inferred from homology"/>
<evidence type="ECO:0000256" key="1">
    <source>
        <dbReference type="ARBA" id="ARBA00007116"/>
    </source>
</evidence>
<dbReference type="GO" id="GO:0006412">
    <property type="term" value="P:translation"/>
    <property type="evidence" value="ECO:0007669"/>
    <property type="project" value="UniProtKB-UniRule"/>
</dbReference>
<dbReference type="HAMAP" id="MF_01337_B">
    <property type="entry name" value="Ribosomal_uL18_B"/>
    <property type="match status" value="1"/>
</dbReference>
<gene>
    <name evidence="7" type="primary">rplR</name>
    <name evidence="8" type="ORF">SAMN02745150_00153</name>
</gene>
<evidence type="ECO:0000313" key="8">
    <source>
        <dbReference type="EMBL" id="SFB68189.1"/>
    </source>
</evidence>
<dbReference type="Gene3D" id="3.30.420.100">
    <property type="match status" value="1"/>
</dbReference>
<evidence type="ECO:0000256" key="4">
    <source>
        <dbReference type="ARBA" id="ARBA00022980"/>
    </source>
</evidence>
<dbReference type="GO" id="GO:0008097">
    <property type="term" value="F:5S rRNA binding"/>
    <property type="evidence" value="ECO:0007669"/>
    <property type="project" value="TreeGrafter"/>
</dbReference>
<dbReference type="GO" id="GO:0003735">
    <property type="term" value="F:structural constituent of ribosome"/>
    <property type="evidence" value="ECO:0007669"/>
    <property type="project" value="InterPro"/>
</dbReference>
<dbReference type="Proteomes" id="UP000240042">
    <property type="component" value="Unassembled WGS sequence"/>
</dbReference>
<evidence type="ECO:0000256" key="3">
    <source>
        <dbReference type="ARBA" id="ARBA00022884"/>
    </source>
</evidence>
<organism evidence="8 9">
    <name type="scientific">Brevinema andersonii</name>
    <dbReference type="NCBI Taxonomy" id="34097"/>
    <lineage>
        <taxon>Bacteria</taxon>
        <taxon>Pseudomonadati</taxon>
        <taxon>Spirochaetota</taxon>
        <taxon>Spirochaetia</taxon>
        <taxon>Brevinematales</taxon>
        <taxon>Brevinemataceae</taxon>
        <taxon>Brevinema</taxon>
    </lineage>
</organism>
<comment type="function">
    <text evidence="7">This is one of the proteins that bind and probably mediate the attachment of the 5S RNA into the large ribosomal subunit, where it forms part of the central protuberance.</text>
</comment>
<dbReference type="GO" id="GO:0005737">
    <property type="term" value="C:cytoplasm"/>
    <property type="evidence" value="ECO:0007669"/>
    <property type="project" value="UniProtKB-ARBA"/>
</dbReference>
<dbReference type="Pfam" id="PF00861">
    <property type="entry name" value="Ribosomal_L18p"/>
    <property type="match status" value="1"/>
</dbReference>
<keyword evidence="4 7" id="KW-0689">Ribosomal protein</keyword>
<dbReference type="GO" id="GO:0005840">
    <property type="term" value="C:ribosome"/>
    <property type="evidence" value="ECO:0007669"/>
    <property type="project" value="UniProtKB-KW"/>
</dbReference>
<evidence type="ECO:0000256" key="5">
    <source>
        <dbReference type="ARBA" id="ARBA00023274"/>
    </source>
</evidence>
<sequence length="121" mass="13911">MIDIMSGKIKCYQKRKLRSKKHLQISEDRPRMVVYRSNKYLYVQVVDMYNKVLASFSSLSSEFGKEKLGNNIEAARIIGQKIGEKLKSLKISKVVFDRNGYLYHGKIKALADACRSTGIEF</sequence>
<comment type="subunit">
    <text evidence="7">Part of the 50S ribosomal subunit; part of the 5S rRNA/L5/L18/L25 subcomplex. Contacts the 5S and 23S rRNAs.</text>
</comment>